<keyword evidence="2" id="KW-1185">Reference proteome</keyword>
<feature type="non-terminal residue" evidence="1">
    <location>
        <position position="1"/>
    </location>
</feature>
<proteinExistence type="predicted"/>
<evidence type="ECO:0000313" key="1">
    <source>
        <dbReference type="EMBL" id="KFV58484.1"/>
    </source>
</evidence>
<dbReference type="EMBL" id="KK398189">
    <property type="protein sequence ID" value="KFV58484.1"/>
    <property type="molecule type" value="Genomic_DNA"/>
</dbReference>
<sequence>WVRDRKKLLQIKDKKVTYYVRKEQCRCKVFMNGSLQIEQVVKQDSGQYRVTVYHQDGKLHTEEETEFIVQGFRKQKHHRHACPFSSFSEPVPQPILNAECINKTISVKCEARQ</sequence>
<dbReference type="InterPro" id="IPR036179">
    <property type="entry name" value="Ig-like_dom_sf"/>
</dbReference>
<evidence type="ECO:0000313" key="2">
    <source>
        <dbReference type="Proteomes" id="UP000054190"/>
    </source>
</evidence>
<organism evidence="1 2">
    <name type="scientific">Tyto alba</name>
    <name type="common">Barn owl</name>
    <dbReference type="NCBI Taxonomy" id="56313"/>
    <lineage>
        <taxon>Eukaryota</taxon>
        <taxon>Metazoa</taxon>
        <taxon>Chordata</taxon>
        <taxon>Craniata</taxon>
        <taxon>Vertebrata</taxon>
        <taxon>Euteleostomi</taxon>
        <taxon>Archelosauria</taxon>
        <taxon>Archosauria</taxon>
        <taxon>Dinosauria</taxon>
        <taxon>Saurischia</taxon>
        <taxon>Theropoda</taxon>
        <taxon>Coelurosauria</taxon>
        <taxon>Aves</taxon>
        <taxon>Neognathae</taxon>
        <taxon>Neoaves</taxon>
        <taxon>Telluraves</taxon>
        <taxon>Strigiformes</taxon>
        <taxon>Tytonidae</taxon>
        <taxon>Tyto</taxon>
    </lineage>
</organism>
<protein>
    <recommendedName>
        <fullName evidence="3">CD2 protein</fullName>
    </recommendedName>
</protein>
<dbReference type="AlphaFoldDB" id="A0A093FVV4"/>
<dbReference type="SUPFAM" id="SSF48726">
    <property type="entry name" value="Immunoglobulin"/>
    <property type="match status" value="1"/>
</dbReference>
<dbReference type="Proteomes" id="UP000054190">
    <property type="component" value="Unassembled WGS sequence"/>
</dbReference>
<gene>
    <name evidence="1" type="ORF">N341_04073</name>
</gene>
<dbReference type="Gene3D" id="2.60.40.10">
    <property type="entry name" value="Immunoglobulins"/>
    <property type="match status" value="1"/>
</dbReference>
<dbReference type="InterPro" id="IPR013783">
    <property type="entry name" value="Ig-like_fold"/>
</dbReference>
<reference evidence="1 2" key="1">
    <citation type="submission" date="2014-04" db="EMBL/GenBank/DDBJ databases">
        <title>Genome evolution of avian class.</title>
        <authorList>
            <person name="Zhang G."/>
            <person name="Li C."/>
        </authorList>
    </citation>
    <scope>NUCLEOTIDE SEQUENCE [LARGE SCALE GENOMIC DNA]</scope>
    <source>
        <strain evidence="1">BGI_N341</strain>
    </source>
</reference>
<accession>A0A093FVV4</accession>
<name>A0A093FVV4_TYTAL</name>
<feature type="non-terminal residue" evidence="1">
    <location>
        <position position="113"/>
    </location>
</feature>
<evidence type="ECO:0008006" key="3">
    <source>
        <dbReference type="Google" id="ProtNLM"/>
    </source>
</evidence>